<dbReference type="PANTHER" id="PTHR10434:SF64">
    <property type="entry name" value="1-ACYL-SN-GLYCEROL-3-PHOSPHATE ACYLTRANSFERASE-RELATED"/>
    <property type="match status" value="1"/>
</dbReference>
<keyword evidence="10" id="KW-1185">Reference proteome</keyword>
<comment type="catalytic activity">
    <reaction evidence="7">
        <text>a 1-acyl-sn-glycero-3-phosphate + an acyl-CoA = a 1,2-diacyl-sn-glycero-3-phosphate + CoA</text>
        <dbReference type="Rhea" id="RHEA:19709"/>
        <dbReference type="ChEBI" id="CHEBI:57287"/>
        <dbReference type="ChEBI" id="CHEBI:57970"/>
        <dbReference type="ChEBI" id="CHEBI:58342"/>
        <dbReference type="ChEBI" id="CHEBI:58608"/>
        <dbReference type="EC" id="2.3.1.51"/>
    </reaction>
</comment>
<dbReference type="EC" id="2.3.1.51" evidence="7"/>
<dbReference type="PANTHER" id="PTHR10434">
    <property type="entry name" value="1-ACYL-SN-GLYCEROL-3-PHOSPHATE ACYLTRANSFERASE"/>
    <property type="match status" value="1"/>
</dbReference>
<keyword evidence="6 7" id="KW-0012">Acyltransferase</keyword>
<dbReference type="AlphaFoldDB" id="A0A4R2KY32"/>
<organism evidence="9 10">
    <name type="scientific">Marinisporobacter balticus</name>
    <dbReference type="NCBI Taxonomy" id="2018667"/>
    <lineage>
        <taxon>Bacteria</taxon>
        <taxon>Bacillati</taxon>
        <taxon>Bacillota</taxon>
        <taxon>Clostridia</taxon>
        <taxon>Peptostreptococcales</taxon>
        <taxon>Thermotaleaceae</taxon>
        <taxon>Marinisporobacter</taxon>
    </lineage>
</organism>
<dbReference type="CDD" id="cd07989">
    <property type="entry name" value="LPLAT_AGPAT-like"/>
    <property type="match status" value="1"/>
</dbReference>
<accession>A0A4R2KY32</accession>
<comment type="domain">
    <text evidence="7">The HXXXXD motif is essential for acyltransferase activity and may constitute the binding site for the phosphate moiety of the glycerol-3-phosphate.</text>
</comment>
<keyword evidence="5 7" id="KW-0443">Lipid metabolism</keyword>
<sequence length="236" mass="26638">MFRTIYMIIYFLVDQLFLLPTLWKVEKLEREGKTKEINDLIHRTGSDWGKRIVNTTGSKVSISGLENIPQGPILFVSNHQGNLDIPILLGFIDKPKAFIAKIELSKIPVFGKWMQKVKCIFIDREDPRQSLRAINEGIQTLKSGYSMVVFPEGTRSKGSQMGEFKKGSLRLATKAKVPIVPVTIDGSYKIMEANGKFIKPAEVKITISAPIYTENLTKEAESHLSDQVYEVIKSHL</sequence>
<evidence type="ECO:0000256" key="2">
    <source>
        <dbReference type="ARBA" id="ARBA00008655"/>
    </source>
</evidence>
<dbReference type="SMART" id="SM00563">
    <property type="entry name" value="PlsC"/>
    <property type="match status" value="1"/>
</dbReference>
<dbReference type="SUPFAM" id="SSF69593">
    <property type="entry name" value="Glycerol-3-phosphate (1)-acyltransferase"/>
    <property type="match status" value="1"/>
</dbReference>
<evidence type="ECO:0000256" key="6">
    <source>
        <dbReference type="ARBA" id="ARBA00023315"/>
    </source>
</evidence>
<evidence type="ECO:0000256" key="3">
    <source>
        <dbReference type="ARBA" id="ARBA00022516"/>
    </source>
</evidence>
<proteinExistence type="inferred from homology"/>
<dbReference type="GO" id="GO:0003841">
    <property type="term" value="F:1-acylglycerol-3-phosphate O-acyltransferase activity"/>
    <property type="evidence" value="ECO:0007669"/>
    <property type="project" value="UniProtKB-UniRule"/>
</dbReference>
<keyword evidence="7" id="KW-1208">Phospholipid metabolism</keyword>
<dbReference type="Proteomes" id="UP000294919">
    <property type="component" value="Unassembled WGS sequence"/>
</dbReference>
<comment type="pathway">
    <text evidence="1">Lipid metabolism.</text>
</comment>
<reference evidence="9 10" key="1">
    <citation type="submission" date="2019-03" db="EMBL/GenBank/DDBJ databases">
        <title>Genomic Encyclopedia of Type Strains, Phase IV (KMG-IV): sequencing the most valuable type-strain genomes for metagenomic binning, comparative biology and taxonomic classification.</title>
        <authorList>
            <person name="Goeker M."/>
        </authorList>
    </citation>
    <scope>NUCLEOTIDE SEQUENCE [LARGE SCALE GENOMIC DNA]</scope>
    <source>
        <strain evidence="9 10">DSM 102940</strain>
    </source>
</reference>
<keyword evidence="3 7" id="KW-0444">Lipid biosynthesis</keyword>
<protein>
    <recommendedName>
        <fullName evidence="7">1-acyl-sn-glycerol-3-phosphate acyltransferase</fullName>
        <ecNumber evidence="7">2.3.1.51</ecNumber>
    </recommendedName>
</protein>
<evidence type="ECO:0000256" key="1">
    <source>
        <dbReference type="ARBA" id="ARBA00005189"/>
    </source>
</evidence>
<evidence type="ECO:0000256" key="5">
    <source>
        <dbReference type="ARBA" id="ARBA00023098"/>
    </source>
</evidence>
<gene>
    <name evidence="9" type="ORF">EV214_105101</name>
</gene>
<evidence type="ECO:0000259" key="8">
    <source>
        <dbReference type="SMART" id="SM00563"/>
    </source>
</evidence>
<dbReference type="GO" id="GO:0016020">
    <property type="term" value="C:membrane"/>
    <property type="evidence" value="ECO:0007669"/>
    <property type="project" value="InterPro"/>
</dbReference>
<keyword evidence="4 7" id="KW-0808">Transferase</keyword>
<evidence type="ECO:0000256" key="7">
    <source>
        <dbReference type="RuleBase" id="RU361267"/>
    </source>
</evidence>
<dbReference type="InterPro" id="IPR002123">
    <property type="entry name" value="Plipid/glycerol_acylTrfase"/>
</dbReference>
<evidence type="ECO:0000313" key="10">
    <source>
        <dbReference type="Proteomes" id="UP000294919"/>
    </source>
</evidence>
<dbReference type="RefSeq" id="WP_132243655.1">
    <property type="nucleotide sequence ID" value="NZ_SLWV01000005.1"/>
</dbReference>
<name>A0A4R2KY32_9FIRM</name>
<keyword evidence="7" id="KW-0594">Phospholipid biosynthesis</keyword>
<comment type="caution">
    <text evidence="9">The sequence shown here is derived from an EMBL/GenBank/DDBJ whole genome shotgun (WGS) entry which is preliminary data.</text>
</comment>
<comment type="similarity">
    <text evidence="2 7">Belongs to the 1-acyl-sn-glycerol-3-phosphate acyltransferase family.</text>
</comment>
<dbReference type="OrthoDB" id="9803035at2"/>
<dbReference type="Pfam" id="PF01553">
    <property type="entry name" value="Acyltransferase"/>
    <property type="match status" value="1"/>
</dbReference>
<feature type="domain" description="Phospholipid/glycerol acyltransferase" evidence="8">
    <location>
        <begin position="73"/>
        <end position="187"/>
    </location>
</feature>
<dbReference type="GO" id="GO:0006654">
    <property type="term" value="P:phosphatidic acid biosynthetic process"/>
    <property type="evidence" value="ECO:0007669"/>
    <property type="project" value="TreeGrafter"/>
</dbReference>
<dbReference type="InterPro" id="IPR004552">
    <property type="entry name" value="AGP_acyltrans"/>
</dbReference>
<evidence type="ECO:0000256" key="4">
    <source>
        <dbReference type="ARBA" id="ARBA00022679"/>
    </source>
</evidence>
<dbReference type="EMBL" id="SLWV01000005">
    <property type="protein sequence ID" value="TCO78002.1"/>
    <property type="molecule type" value="Genomic_DNA"/>
</dbReference>
<dbReference type="NCBIfam" id="TIGR00530">
    <property type="entry name" value="AGP_acyltrn"/>
    <property type="match status" value="1"/>
</dbReference>
<evidence type="ECO:0000313" key="9">
    <source>
        <dbReference type="EMBL" id="TCO78002.1"/>
    </source>
</evidence>